<keyword evidence="8" id="KW-1185">Reference proteome</keyword>
<keyword evidence="3" id="KW-0963">Cytoplasm</keyword>
<evidence type="ECO:0000256" key="1">
    <source>
        <dbReference type="ARBA" id="ARBA00004245"/>
    </source>
</evidence>
<reference evidence="7 8" key="1">
    <citation type="journal article" date="2018" name="Sci. Rep.">
        <title>Genomic signatures of local adaptation to the degree of environmental predictability in rotifers.</title>
        <authorList>
            <person name="Franch-Gras L."/>
            <person name="Hahn C."/>
            <person name="Garcia-Roger E.M."/>
            <person name="Carmona M.J."/>
            <person name="Serra M."/>
            <person name="Gomez A."/>
        </authorList>
    </citation>
    <scope>NUCLEOTIDE SEQUENCE [LARGE SCALE GENOMIC DNA]</scope>
    <source>
        <strain evidence="7">HYR1</strain>
    </source>
</reference>
<feature type="domain" description="TPX2 C-terminal" evidence="6">
    <location>
        <begin position="261"/>
        <end position="333"/>
    </location>
</feature>
<feature type="region of interest" description="Disordered" evidence="5">
    <location>
        <begin position="330"/>
        <end position="349"/>
    </location>
</feature>
<feature type="region of interest" description="Disordered" evidence="5">
    <location>
        <begin position="223"/>
        <end position="259"/>
    </location>
</feature>
<accession>A0A3M7PUG5</accession>
<dbReference type="EMBL" id="REGN01008818">
    <property type="protein sequence ID" value="RNA02604.1"/>
    <property type="molecule type" value="Genomic_DNA"/>
</dbReference>
<dbReference type="STRING" id="10195.A0A3M7PUG5"/>
<evidence type="ECO:0000256" key="3">
    <source>
        <dbReference type="ARBA" id="ARBA00022490"/>
    </source>
</evidence>
<evidence type="ECO:0000256" key="5">
    <source>
        <dbReference type="SAM" id="MobiDB-lite"/>
    </source>
</evidence>
<protein>
    <submittedName>
        <fullName evidence="7">Targeting for Xklp2</fullName>
    </submittedName>
</protein>
<dbReference type="AlphaFoldDB" id="A0A3M7PUG5"/>
<dbReference type="Proteomes" id="UP000276133">
    <property type="component" value="Unassembled WGS sequence"/>
</dbReference>
<evidence type="ECO:0000313" key="8">
    <source>
        <dbReference type="Proteomes" id="UP000276133"/>
    </source>
</evidence>
<sequence length="349" mass="39814">MELDNLKCPQFVDFTSREAFDIHDGADFCFELGLVGELADFSALKISNEPVKVISYEQTSIFKDSTNRAAKPVQILNKTEKKPPKAIVISQSDRKKNTNKIAIPKPELAKRNDKSCLIENMPPKQAYDARVVRAPPLNLNRTRTYSKNETIILDVPAKNTRQSRSKNMHQIQTDTKNCKLVKRPDSCEKTRVPLPMYHGIKFIPKNKLPGVKSSIENLFEKSKYRSDSVSRPGNRHIDSTPKVNNSSNASSARSSSVSGLLNTEMRAYKRMEYERIKRDKERLAGMMKKELDTSRTQIEKDEIKKIRSNSVIRSNPIKLYKPFIVKPSSKPLTHPVSPNFSTKSFSYRH</sequence>
<organism evidence="7 8">
    <name type="scientific">Brachionus plicatilis</name>
    <name type="common">Marine rotifer</name>
    <name type="synonym">Brachionus muelleri</name>
    <dbReference type="NCBI Taxonomy" id="10195"/>
    <lineage>
        <taxon>Eukaryota</taxon>
        <taxon>Metazoa</taxon>
        <taxon>Spiralia</taxon>
        <taxon>Gnathifera</taxon>
        <taxon>Rotifera</taxon>
        <taxon>Eurotatoria</taxon>
        <taxon>Monogononta</taxon>
        <taxon>Pseudotrocha</taxon>
        <taxon>Ploima</taxon>
        <taxon>Brachionidae</taxon>
        <taxon>Brachionus</taxon>
    </lineage>
</organism>
<comment type="subcellular location">
    <subcellularLocation>
        <location evidence="1">Cytoplasm</location>
        <location evidence="1">Cytoskeleton</location>
    </subcellularLocation>
</comment>
<dbReference type="Pfam" id="PF06886">
    <property type="entry name" value="TPX2"/>
    <property type="match status" value="1"/>
</dbReference>
<feature type="compositionally biased region" description="Polar residues" evidence="5">
    <location>
        <begin position="336"/>
        <end position="349"/>
    </location>
</feature>
<proteinExistence type="inferred from homology"/>
<feature type="compositionally biased region" description="Low complexity" evidence="5">
    <location>
        <begin position="243"/>
        <end position="258"/>
    </location>
</feature>
<evidence type="ECO:0000256" key="4">
    <source>
        <dbReference type="ARBA" id="ARBA00023212"/>
    </source>
</evidence>
<evidence type="ECO:0000259" key="6">
    <source>
        <dbReference type="Pfam" id="PF06886"/>
    </source>
</evidence>
<name>A0A3M7PUG5_BRAPC</name>
<dbReference type="GO" id="GO:0005856">
    <property type="term" value="C:cytoskeleton"/>
    <property type="evidence" value="ECO:0007669"/>
    <property type="project" value="UniProtKB-SubCell"/>
</dbReference>
<comment type="similarity">
    <text evidence="2">Belongs to the TPX2 family.</text>
</comment>
<dbReference type="InterPro" id="IPR027329">
    <property type="entry name" value="TPX2_C"/>
</dbReference>
<evidence type="ECO:0000313" key="7">
    <source>
        <dbReference type="EMBL" id="RNA02604.1"/>
    </source>
</evidence>
<comment type="caution">
    <text evidence="7">The sequence shown here is derived from an EMBL/GenBank/DDBJ whole genome shotgun (WGS) entry which is preliminary data.</text>
</comment>
<gene>
    <name evidence="7" type="ORF">BpHYR1_019522</name>
</gene>
<keyword evidence="4" id="KW-0206">Cytoskeleton</keyword>
<evidence type="ECO:0000256" key="2">
    <source>
        <dbReference type="ARBA" id="ARBA00005885"/>
    </source>
</evidence>
<dbReference type="OrthoDB" id="1684416at2759"/>